<feature type="domain" description="Transposase IS116/IS110/IS902 C-terminal" evidence="2">
    <location>
        <begin position="211"/>
        <end position="295"/>
    </location>
</feature>
<dbReference type="PANTHER" id="PTHR33055:SF13">
    <property type="entry name" value="TRANSPOSASE"/>
    <property type="match status" value="1"/>
</dbReference>
<evidence type="ECO:0000259" key="2">
    <source>
        <dbReference type="Pfam" id="PF02371"/>
    </source>
</evidence>
<dbReference type="Pfam" id="PF01548">
    <property type="entry name" value="DEDD_Tnp_IS110"/>
    <property type="match status" value="1"/>
</dbReference>
<dbReference type="NCBIfam" id="NF033542">
    <property type="entry name" value="transpos_IS110"/>
    <property type="match status" value="1"/>
</dbReference>
<accession>A0ABZ2UJW9</accession>
<evidence type="ECO:0000313" key="4">
    <source>
        <dbReference type="EMBL" id="WYZ18850.1"/>
    </source>
</evidence>
<name>A0ABZ2UJW9_9FLAO</name>
<evidence type="ECO:0000313" key="6">
    <source>
        <dbReference type="EMBL" id="WYZ22031.1"/>
    </source>
</evidence>
<dbReference type="Proteomes" id="UP001623852">
    <property type="component" value="Chromosome"/>
</dbReference>
<dbReference type="PANTHER" id="PTHR33055">
    <property type="entry name" value="TRANSPOSASE FOR INSERTION SEQUENCE ELEMENT IS1111A"/>
    <property type="match status" value="1"/>
</dbReference>
<dbReference type="EMBL" id="CP150845">
    <property type="protein sequence ID" value="WYZ18850.1"/>
    <property type="molecule type" value="Genomic_DNA"/>
</dbReference>
<dbReference type="Pfam" id="PF02371">
    <property type="entry name" value="Transposase_20"/>
    <property type="match status" value="1"/>
</dbReference>
<reference evidence="5 7" key="1">
    <citation type="submission" date="2024-03" db="EMBL/GenBank/DDBJ databases">
        <title>Flavobacterium soyae.</title>
        <authorList>
            <person name="Zheng W."/>
        </authorList>
    </citation>
    <scope>NUCLEOTIDE SEQUENCE [LARGE SCALE GENOMIC DNA]</scope>
    <source>
        <strain evidence="5 7">55</strain>
    </source>
</reference>
<evidence type="ECO:0000313" key="7">
    <source>
        <dbReference type="Proteomes" id="UP001623852"/>
    </source>
</evidence>
<dbReference type="InterPro" id="IPR047650">
    <property type="entry name" value="Transpos_IS110"/>
</dbReference>
<evidence type="ECO:0000259" key="1">
    <source>
        <dbReference type="Pfam" id="PF01548"/>
    </source>
</evidence>
<sequence length="361" mass="41155">MSKAVKQVAGIDVAQKELVVTLGRLLDDFTIELFAYRIFRNNDLGFKSLVEWTNSLTDNQIPVRYVMEATGVYHQKFAYYLSDNNHEASIVLPNKISNYMRTLELKTITDKSCSQAIAQFGLERKLDIWSRPKAVYRELQQLTRERDQIVQERSIIKNQMHAENAEAEPNQKSMQRMQSRIGFLNSQEKEIKEDIAGLIAADLNLKQTIDKITSIPGVGELTAVIVLAETNGFELIRNKSQLTSYAGLDVKEKQSGTSIKGKPRISKKGNRNLRKAMHLPALTAVKWDDNFKDIYARLASKHGIKMKALVSIQRKILELIYVLFKNQTLYNKNYTTKNSVKTQMALHAIETSSKTVLKKQN</sequence>
<dbReference type="EMBL" id="CP150845">
    <property type="protein sequence ID" value="WYZ18670.1"/>
    <property type="molecule type" value="Genomic_DNA"/>
</dbReference>
<proteinExistence type="predicted"/>
<evidence type="ECO:0000313" key="5">
    <source>
        <dbReference type="EMBL" id="WYZ20041.1"/>
    </source>
</evidence>
<dbReference type="InterPro" id="IPR002525">
    <property type="entry name" value="Transp_IS110-like_N"/>
</dbReference>
<organism evidence="5 7">
    <name type="scientific">Flavobacterium soyae</name>
    <dbReference type="NCBI Taxonomy" id="2903098"/>
    <lineage>
        <taxon>Bacteria</taxon>
        <taxon>Pseudomonadati</taxon>
        <taxon>Bacteroidota</taxon>
        <taxon>Flavobacteriia</taxon>
        <taxon>Flavobacteriales</taxon>
        <taxon>Flavobacteriaceae</taxon>
        <taxon>Flavobacterium</taxon>
    </lineage>
</organism>
<feature type="domain" description="Transposase IS110-like N-terminal" evidence="1">
    <location>
        <begin position="9"/>
        <end position="162"/>
    </location>
</feature>
<gene>
    <name evidence="5" type="ORF">AABD74_00950</name>
    <name evidence="6" type="ORF">AABD74_11315</name>
    <name evidence="3" type="ORF">AABD74_16035</name>
    <name evidence="4" type="ORF">AABD74_17005</name>
</gene>
<keyword evidence="7" id="KW-1185">Reference proteome</keyword>
<evidence type="ECO:0000313" key="3">
    <source>
        <dbReference type="EMBL" id="WYZ18670.1"/>
    </source>
</evidence>
<protein>
    <submittedName>
        <fullName evidence="5">IS110 family transposase</fullName>
    </submittedName>
</protein>
<dbReference type="InterPro" id="IPR003346">
    <property type="entry name" value="Transposase_20"/>
</dbReference>
<dbReference type="EMBL" id="CP150845">
    <property type="protein sequence ID" value="WYZ22031.1"/>
    <property type="molecule type" value="Genomic_DNA"/>
</dbReference>
<dbReference type="EMBL" id="CP150845">
    <property type="protein sequence ID" value="WYZ20041.1"/>
    <property type="molecule type" value="Genomic_DNA"/>
</dbReference>
<dbReference type="RefSeq" id="WP_406843547.1">
    <property type="nucleotide sequence ID" value="NZ_CP150845.1"/>
</dbReference>